<evidence type="ECO:0000259" key="6">
    <source>
        <dbReference type="PROSITE" id="PS51820"/>
    </source>
</evidence>
<dbReference type="Pfam" id="PF03160">
    <property type="entry name" value="Calx-beta"/>
    <property type="match status" value="3"/>
</dbReference>
<evidence type="ECO:0000256" key="3">
    <source>
        <dbReference type="ARBA" id="ARBA00022737"/>
    </source>
</evidence>
<dbReference type="InterPro" id="IPR003644">
    <property type="entry name" value="Calx_beta"/>
</dbReference>
<evidence type="ECO:0000256" key="1">
    <source>
        <dbReference type="ARBA" id="ARBA00008709"/>
    </source>
</evidence>
<protein>
    <recommendedName>
        <fullName evidence="6">PA14 domain-containing protein</fullName>
    </recommendedName>
</protein>
<dbReference type="Gene3D" id="2.60.40.2030">
    <property type="match status" value="3"/>
</dbReference>
<reference evidence="7" key="1">
    <citation type="submission" date="2020-01" db="EMBL/GenBank/DDBJ databases">
        <authorList>
            <person name="Meier V. D."/>
            <person name="Meier V D."/>
        </authorList>
    </citation>
    <scope>NUCLEOTIDE SEQUENCE</scope>
    <source>
        <strain evidence="7">HLG_WM_MAG_02</strain>
    </source>
</reference>
<dbReference type="SUPFAM" id="SSF63829">
    <property type="entry name" value="Calcium-dependent phosphotriesterase"/>
    <property type="match status" value="1"/>
</dbReference>
<dbReference type="GO" id="GO:0005576">
    <property type="term" value="C:extracellular region"/>
    <property type="evidence" value="ECO:0007669"/>
    <property type="project" value="TreeGrafter"/>
</dbReference>
<dbReference type="InterPro" id="IPR054215">
    <property type="entry name" value="DUF6923"/>
</dbReference>
<dbReference type="InterPro" id="IPR037524">
    <property type="entry name" value="PA14/GLEYA"/>
</dbReference>
<dbReference type="SUPFAM" id="SSF141072">
    <property type="entry name" value="CalX-like"/>
    <property type="match status" value="3"/>
</dbReference>
<sequence>MKNIFKLIFLLSFSTLTLYSQSITLSGTLRDFKSSHPDFELYAEFNNWNFAGLDYGMVQDQLDENRNPVFNNSTKNSTTHNTFNQWYNDVSGVNQSMPYTITLEKQNNVYVYDSETNPMGETSNVNYEGFFPLDNQLFGNEGQEHNYHMTYEIHSQFTYQGGEIFTFSGDDDVWVFINNKLAVDIGGIHGKEEKSVNLDNLDLVIGNTYNFDMFWAERQTVESNFKITTSIELIDNPSLSIESNPSITEGDSGLKEMLFNIILNKPAPKKITFEYTLSNNSAIFGEDYQEGSIAQGQTISIPKNADSTSISVLIKGDTKVEDNETFTLKLSNIDNATFTPESVTAIATIMNDDEIISELACTENPSSIEVKISDDDDDAEERVSNGNMNIGSSDLEMTQEDHQQIIGLRFQNLSIPKGASITNAYIQFTSEEKDSDSTNLTIYGESTNHASQFISTAYNISNRNKTTAFVSWSPEAWMNKNKQDSEQRTSDLKSIVQEIVNKDGWNNGNAMAFIISGNGKRVADSYDGSSSKAPYLHVEFNDCSDPSSETSSATCYALTDNNKKLYKVSMIPNGDPLPFASVVNIDKQFNGEGSAYRASNHTFYAFQGNSDDSGPSDLYTINVNSGATEKVKNNIISGAVDGAEFYFDPVLNKEILYIISGEYDSKLYAFDPDNWTVLDGYPKNTNVDLSSLAIDPLTGLGYAIDDYDYSNLKPPLYSIDLKTGLTTFVTRLQNLADAEGLAFASDGNLYVEDEGRDDLDGKRLYKVNLQTGVLVPSAITNADGDIEGLSCNGTQIAIENASISIASNPSIVEGDTSTTQMFFNIVLNRPAPKEISFSYKLSDNTAMLGEDYQEDSIAQGESIIIPKDANGTSISVLIKGDTQVEDNETFTLELTNISNAIFTPESVTALATIINDDNEESNPIGCLQTAFMFQNKPTDINALNLANGEMTSIKNNVSDDNINALGFNKKDGYFWGYNHTTQNGTISRIGMDKQGDWITEDFLISGLDGFDSYVGDVDNNGHLYLKVNGNGQRVVVIDLDPKSLTYLTKIREFELSFNLTTADWGFNPKDNKLYAVNNGNGTKYLYKIDPLTGQELSKQDTSLVGNRGFGASFFDASGFYYIYDNKSGNIYRIDVANSAEAVWFAESTKVSLNDGAMCTDAEFKFDFGDLPENYPTKLESNGARHSLPSYGNPTIYLGNGVSNENNGKPSVNANLDEQDDGVKIGTVSLQGYQITSLNSLNNINIETKGSGYLNAWIDWNRDGQFTVSEQIAKDVDGSSGSIYLQVNASDVAKLNFNGENIYARFRYSSQQELNATGSALDGEVEDYSMKTLHNFPTILLKDISHTEGDSGTKAFTFTLRLSEVGLTNRSVQYATSNGTAMSDSDYIPSSGTVVFPAGTQEQTITIYVKGDTLKEGSETFYVMLSNAFNLLLDDTVMMATIEGDDTLRFAVERTNSKDVENNPQSLKENLYTQISGRAFDYSLVGYDKNDDPQMVKNITLKVELLDRNTTLTNDILYTKYVHLGDSSSNRYDVLQDIKIDRATRLANYRVSYLVDENGTLVYGSYTNSNDYAIKALTTNESSNYSHSFAIRPAHFHVSIKESNEFNNTLYRDSSYLENDYLNLSTGYNYTLFTKATPYGTTNLIENYETDNAKELNSTLIFNKNSTMQCADEKNYPKEYNFKDSKINATFTHTNVGQYTLHIEDVNWTDINKNLNNIGCVLNSASNIPNSSGKVGCNIASNEGDSYKDLKIHFQPYAFNLTNMTFNNSNKDGRAYLYTNNLNDSDEMAVEISSTIIAEDKNGQKLTNFSKSCLANDVELSLNFIPTFKENYSDEQGKVEIKTSNGTPVYPQQIVKLNGLNGDVSYFKNIHIKANDFLDENEGNTSLKVSYNMEKHYNEATNPIQVNFVAFDANSTASKSMREGKEQEALHKKNSGIIDQTRTFFYARIRSDKEVYPETTKKIIHTPLMVEIYCKISKNRSWCDNDMNLKNIGFNTQKTDLGWYVDREHNSKLDSNVSSLISSNSDFQIEPAIIPSFLNGRINNIYVKYSKSVPETLTKTEIEINTQPWLRYHKNTDNSAGIPFFRLAIKDISALTGIGVEGNQAEITKKIDANGKMDW</sequence>
<dbReference type="InterPro" id="IPR038081">
    <property type="entry name" value="CalX-like_sf"/>
</dbReference>
<evidence type="ECO:0000256" key="5">
    <source>
        <dbReference type="ARBA" id="ARBA00023180"/>
    </source>
</evidence>
<dbReference type="InterPro" id="IPR011874">
    <property type="entry name" value="Fibro_Slime"/>
</dbReference>
<dbReference type="PANTHER" id="PTHR31137">
    <property type="entry name" value="PROTEIN PSIB-RELATED-RELATED"/>
    <property type="match status" value="1"/>
</dbReference>
<dbReference type="NCBIfam" id="TIGR02148">
    <property type="entry name" value="Fibro_Slime"/>
    <property type="match status" value="1"/>
</dbReference>
<keyword evidence="4" id="KW-0106">Calcium</keyword>
<dbReference type="SMART" id="SM00758">
    <property type="entry name" value="PA14"/>
    <property type="match status" value="1"/>
</dbReference>
<feature type="domain" description="PA14" evidence="6">
    <location>
        <begin position="102"/>
        <end position="245"/>
    </location>
</feature>
<dbReference type="InterPro" id="IPR011658">
    <property type="entry name" value="PA14_dom"/>
</dbReference>
<evidence type="ECO:0000256" key="4">
    <source>
        <dbReference type="ARBA" id="ARBA00022837"/>
    </source>
</evidence>
<gene>
    <name evidence="7" type="ORF">HELGO_WM5396</name>
</gene>
<proteinExistence type="inferred from homology"/>
<dbReference type="SMART" id="SM00237">
    <property type="entry name" value="Calx_beta"/>
    <property type="match status" value="2"/>
</dbReference>
<organism evidence="7">
    <name type="scientific">uncultured Sulfurovum sp</name>
    <dbReference type="NCBI Taxonomy" id="269237"/>
    <lineage>
        <taxon>Bacteria</taxon>
        <taxon>Pseudomonadati</taxon>
        <taxon>Campylobacterota</taxon>
        <taxon>Epsilonproteobacteria</taxon>
        <taxon>Campylobacterales</taxon>
        <taxon>Sulfurovaceae</taxon>
        <taxon>Sulfurovum</taxon>
        <taxon>environmental samples</taxon>
    </lineage>
</organism>
<dbReference type="GO" id="GO:0007154">
    <property type="term" value="P:cell communication"/>
    <property type="evidence" value="ECO:0007669"/>
    <property type="project" value="InterPro"/>
</dbReference>
<dbReference type="PROSITE" id="PS51820">
    <property type="entry name" value="PA14"/>
    <property type="match status" value="1"/>
</dbReference>
<accession>A0A6S6TJY4</accession>
<dbReference type="Pfam" id="PF21959">
    <property type="entry name" value="DUF6923"/>
    <property type="match status" value="1"/>
</dbReference>
<comment type="similarity">
    <text evidence="1">Belongs to the prespore-cell-inducing factor family.</text>
</comment>
<dbReference type="InterPro" id="IPR045474">
    <property type="entry name" value="GEVED"/>
</dbReference>
<keyword evidence="2" id="KW-0732">Signal</keyword>
<dbReference type="EMBL" id="CACVAZ010000117">
    <property type="protein sequence ID" value="CAA6818517.1"/>
    <property type="molecule type" value="Genomic_DNA"/>
</dbReference>
<keyword evidence="3" id="KW-0677">Repeat</keyword>
<dbReference type="Pfam" id="PF20009">
    <property type="entry name" value="GEVED"/>
    <property type="match status" value="1"/>
</dbReference>
<evidence type="ECO:0000256" key="2">
    <source>
        <dbReference type="ARBA" id="ARBA00022729"/>
    </source>
</evidence>
<dbReference type="InterPro" id="IPR051154">
    <property type="entry name" value="Prespore-cell_inducing_factor"/>
</dbReference>
<dbReference type="GO" id="GO:0016020">
    <property type="term" value="C:membrane"/>
    <property type="evidence" value="ECO:0007669"/>
    <property type="project" value="InterPro"/>
</dbReference>
<dbReference type="Pfam" id="PF07691">
    <property type="entry name" value="PA14"/>
    <property type="match status" value="1"/>
</dbReference>
<keyword evidence="5" id="KW-0325">Glycoprotein</keyword>
<evidence type="ECO:0000313" key="7">
    <source>
        <dbReference type="EMBL" id="CAA6818517.1"/>
    </source>
</evidence>
<name>A0A6S6TJY4_9BACT</name>